<dbReference type="PANTHER" id="PTHR12526">
    <property type="entry name" value="GLYCOSYLTRANSFERASE"/>
    <property type="match status" value="1"/>
</dbReference>
<dbReference type="AlphaFoldDB" id="A0A6J4RHZ3"/>
<dbReference type="CDD" id="cd03820">
    <property type="entry name" value="GT4_AmsD-like"/>
    <property type="match status" value="1"/>
</dbReference>
<feature type="domain" description="Glycosyl transferase family 1" evidence="1">
    <location>
        <begin position="211"/>
        <end position="371"/>
    </location>
</feature>
<gene>
    <name evidence="2" type="ORF">AVDCRST_MAG38-1231</name>
</gene>
<dbReference type="Pfam" id="PF00534">
    <property type="entry name" value="Glycos_transf_1"/>
    <property type="match status" value="1"/>
</dbReference>
<name>A0A6J4RHZ3_9ACTN</name>
<dbReference type="Gene3D" id="3.40.50.2000">
    <property type="entry name" value="Glycogen Phosphorylase B"/>
    <property type="match status" value="2"/>
</dbReference>
<evidence type="ECO:0000259" key="1">
    <source>
        <dbReference type="Pfam" id="PF00534"/>
    </source>
</evidence>
<dbReference type="SUPFAM" id="SSF53756">
    <property type="entry name" value="UDP-Glycosyltransferase/glycogen phosphorylase"/>
    <property type="match status" value="1"/>
</dbReference>
<reference evidence="2" key="1">
    <citation type="submission" date="2020-02" db="EMBL/GenBank/DDBJ databases">
        <authorList>
            <person name="Meier V. D."/>
        </authorList>
    </citation>
    <scope>NUCLEOTIDE SEQUENCE</scope>
    <source>
        <strain evidence="2">AVDCRST_MAG38</strain>
    </source>
</reference>
<dbReference type="InterPro" id="IPR001296">
    <property type="entry name" value="Glyco_trans_1"/>
</dbReference>
<proteinExistence type="predicted"/>
<sequence>MKIRLLIANAYVGGGTARTTLSTASALAQRGHDVEIVSVLRRREKLTFPLDPRVRVVDLVDEWSIKNRLVPPSDPRGRAREAWRRVAQPRRSLVGHRADRRTEEWSLYTDLELVRFLRSVRDGVLVGTRPAINLAMARLTRPGVVRVAQDHMNLATYRPRLRQSMARWYPRLDAVVCLTAGDAAQYGPMLRGRTRVLDIPNGVPDLGGHRAQLDSKVVISAGRIARQKGYDRLLPVWARIAEQRPDWRLEIYGAGPPEIEEPLRRQLESLGIQDSAKLMGRTSELFARMAEASLYVMTSRREGLPMVLLEAMGVGLPVIAYDCPTGPRDVITDGIDGYVVPNGDEQALEARMLELMDDPDARVRLATAARRTAADYDVARLAERWERLFEELGAAKAKR</sequence>
<keyword evidence="2" id="KW-0808">Transferase</keyword>
<evidence type="ECO:0000313" key="2">
    <source>
        <dbReference type="EMBL" id="CAA9470116.1"/>
    </source>
</evidence>
<dbReference type="EMBL" id="CADCVJ010000082">
    <property type="protein sequence ID" value="CAA9470116.1"/>
    <property type="molecule type" value="Genomic_DNA"/>
</dbReference>
<protein>
    <submittedName>
        <fullName evidence="2">Glycosyl transferase, group 1</fullName>
    </submittedName>
</protein>
<dbReference type="PANTHER" id="PTHR12526:SF627">
    <property type="entry name" value="D-RHAMNOSYLTRANSFERASE WBPZ"/>
    <property type="match status" value="1"/>
</dbReference>
<dbReference type="GO" id="GO:0016757">
    <property type="term" value="F:glycosyltransferase activity"/>
    <property type="evidence" value="ECO:0007669"/>
    <property type="project" value="InterPro"/>
</dbReference>
<accession>A0A6J4RHZ3</accession>
<organism evidence="2">
    <name type="scientific">uncultured Solirubrobacteraceae bacterium</name>
    <dbReference type="NCBI Taxonomy" id="1162706"/>
    <lineage>
        <taxon>Bacteria</taxon>
        <taxon>Bacillati</taxon>
        <taxon>Actinomycetota</taxon>
        <taxon>Thermoleophilia</taxon>
        <taxon>Solirubrobacterales</taxon>
        <taxon>Solirubrobacteraceae</taxon>
        <taxon>environmental samples</taxon>
    </lineage>
</organism>